<reference evidence="1 2" key="1">
    <citation type="submission" date="2015-12" db="EMBL/GenBank/DDBJ databases">
        <title>Draft genome sequence of Moniliophthora roreri, the causal agent of frosty pod rot of cacao.</title>
        <authorList>
            <person name="Aime M.C."/>
            <person name="Diaz-Valderrama J.R."/>
            <person name="Kijpornyongpan T."/>
            <person name="Phillips-Mora W."/>
        </authorList>
    </citation>
    <scope>NUCLEOTIDE SEQUENCE [LARGE SCALE GENOMIC DNA]</scope>
    <source>
        <strain evidence="1 2">MCA 2952</strain>
    </source>
</reference>
<dbReference type="AlphaFoldDB" id="A0A0W0FYF8"/>
<dbReference type="EMBL" id="LATX01001488">
    <property type="protein sequence ID" value="KTB41318.1"/>
    <property type="molecule type" value="Genomic_DNA"/>
</dbReference>
<protein>
    <submittedName>
        <fullName evidence="1">Uncharacterized protein</fullName>
    </submittedName>
</protein>
<name>A0A0W0FYF8_MONRR</name>
<organism evidence="1 2">
    <name type="scientific">Moniliophthora roreri</name>
    <name type="common">Frosty pod rot fungus</name>
    <name type="synonym">Monilia roreri</name>
    <dbReference type="NCBI Taxonomy" id="221103"/>
    <lineage>
        <taxon>Eukaryota</taxon>
        <taxon>Fungi</taxon>
        <taxon>Dikarya</taxon>
        <taxon>Basidiomycota</taxon>
        <taxon>Agaricomycotina</taxon>
        <taxon>Agaricomycetes</taxon>
        <taxon>Agaricomycetidae</taxon>
        <taxon>Agaricales</taxon>
        <taxon>Marasmiineae</taxon>
        <taxon>Marasmiaceae</taxon>
        <taxon>Moniliophthora</taxon>
    </lineage>
</organism>
<dbReference type="Proteomes" id="UP000054988">
    <property type="component" value="Unassembled WGS sequence"/>
</dbReference>
<sequence>MGEVGFEPRESCSVDFKLVLGRTLKQAPRTSSSFSRIST</sequence>
<comment type="caution">
    <text evidence="1">The sequence shown here is derived from an EMBL/GenBank/DDBJ whole genome shotgun (WGS) entry which is preliminary data.</text>
</comment>
<evidence type="ECO:0000313" key="2">
    <source>
        <dbReference type="Proteomes" id="UP000054988"/>
    </source>
</evidence>
<evidence type="ECO:0000313" key="1">
    <source>
        <dbReference type="EMBL" id="KTB41318.1"/>
    </source>
</evidence>
<accession>A0A0W0FYF8</accession>
<proteinExistence type="predicted"/>
<gene>
    <name evidence="1" type="ORF">WG66_6101</name>
</gene>